<dbReference type="EC" id="1.1.1.42" evidence="3 14"/>
<evidence type="ECO:0000256" key="4">
    <source>
        <dbReference type="ARBA" id="ARBA00019562"/>
    </source>
</evidence>
<evidence type="ECO:0000256" key="11">
    <source>
        <dbReference type="ARBA" id="ARBA00023211"/>
    </source>
</evidence>
<keyword evidence="5 14" id="KW-0329">Glyoxylate bypass</keyword>
<dbReference type="NCBIfam" id="TIGR00183">
    <property type="entry name" value="prok_nadp_idh"/>
    <property type="match status" value="1"/>
</dbReference>
<evidence type="ECO:0000256" key="1">
    <source>
        <dbReference type="ARBA" id="ARBA00007769"/>
    </source>
</evidence>
<comment type="function">
    <text evidence="13">Catalyzes the oxidative decarboxylation of isocitrate to 2-oxoglutarate and carbon dioxide with the concomitant reduction of NADP(+).</text>
</comment>
<reference evidence="17" key="1">
    <citation type="journal article" date="2019" name="Int. J. Syst. Evol. Microbiol.">
        <title>The Global Catalogue of Microorganisms (GCM) 10K type strain sequencing project: providing services to taxonomists for standard genome sequencing and annotation.</title>
        <authorList>
            <consortium name="The Broad Institute Genomics Platform"/>
            <consortium name="The Broad Institute Genome Sequencing Center for Infectious Disease"/>
            <person name="Wu L."/>
            <person name="Ma J."/>
        </authorList>
    </citation>
    <scope>NUCLEOTIDE SEQUENCE [LARGE SCALE GENOMIC DNA]</scope>
    <source>
        <strain evidence="17">IBRC-M 10703</strain>
    </source>
</reference>
<keyword evidence="9 14" id="KW-0521">NADP</keyword>
<gene>
    <name evidence="16" type="primary">icd</name>
    <name evidence="16" type="ORF">ACFOUV_01865</name>
</gene>
<accession>A0ABV8GRR2</accession>
<dbReference type="SUPFAM" id="SSF53659">
    <property type="entry name" value="Isocitrate/Isopropylmalate dehydrogenase-like"/>
    <property type="match status" value="1"/>
</dbReference>
<evidence type="ECO:0000256" key="14">
    <source>
        <dbReference type="RuleBase" id="RU004446"/>
    </source>
</evidence>
<evidence type="ECO:0000256" key="12">
    <source>
        <dbReference type="ARBA" id="ARBA00023554"/>
    </source>
</evidence>
<evidence type="ECO:0000256" key="10">
    <source>
        <dbReference type="ARBA" id="ARBA00023002"/>
    </source>
</evidence>
<dbReference type="InterPro" id="IPR024084">
    <property type="entry name" value="IsoPropMal-DH-like_dom"/>
</dbReference>
<protein>
    <recommendedName>
        <fullName evidence="4 14">Isocitrate dehydrogenase [NADP]</fullName>
        <ecNumber evidence="3 14">1.1.1.42</ecNumber>
    </recommendedName>
</protein>
<comment type="catalytic activity">
    <reaction evidence="12">
        <text>D-threo-isocitrate + NADP(+) = 2-oxoglutarate + CO2 + NADPH</text>
        <dbReference type="Rhea" id="RHEA:19629"/>
        <dbReference type="ChEBI" id="CHEBI:15562"/>
        <dbReference type="ChEBI" id="CHEBI:16526"/>
        <dbReference type="ChEBI" id="CHEBI:16810"/>
        <dbReference type="ChEBI" id="CHEBI:57783"/>
        <dbReference type="ChEBI" id="CHEBI:58349"/>
        <dbReference type="EC" id="1.1.1.42"/>
    </reaction>
</comment>
<name>A0ABV8GRR2_9BACI</name>
<keyword evidence="11 14" id="KW-0464">Manganese</keyword>
<dbReference type="InterPro" id="IPR019818">
    <property type="entry name" value="IsoCit/isopropylmalate_DH_CS"/>
</dbReference>
<feature type="domain" description="Isopropylmalate dehydrogenase-like" evidence="15">
    <location>
        <begin position="35"/>
        <end position="432"/>
    </location>
</feature>
<keyword evidence="7 14" id="KW-0479">Metal-binding</keyword>
<dbReference type="PROSITE" id="PS00470">
    <property type="entry name" value="IDH_IMDH"/>
    <property type="match status" value="1"/>
</dbReference>
<evidence type="ECO:0000313" key="16">
    <source>
        <dbReference type="EMBL" id="MFC4022563.1"/>
    </source>
</evidence>
<evidence type="ECO:0000256" key="8">
    <source>
        <dbReference type="ARBA" id="ARBA00022842"/>
    </source>
</evidence>
<evidence type="ECO:0000259" key="15">
    <source>
        <dbReference type="SMART" id="SM01329"/>
    </source>
</evidence>
<keyword evidence="6 14" id="KW-0816">Tricarboxylic acid cycle</keyword>
<comment type="cofactor">
    <cofactor evidence="14">
        <name>Mg(2+)</name>
        <dbReference type="ChEBI" id="CHEBI:18420"/>
    </cofactor>
    <cofactor evidence="14">
        <name>Mn(2+)</name>
        <dbReference type="ChEBI" id="CHEBI:29035"/>
    </cofactor>
</comment>
<evidence type="ECO:0000313" key="17">
    <source>
        <dbReference type="Proteomes" id="UP001595772"/>
    </source>
</evidence>
<dbReference type="SMART" id="SM01329">
    <property type="entry name" value="Iso_dh"/>
    <property type="match status" value="1"/>
</dbReference>
<sequence>MRLFCSDKFRRVLLMANGEKIIVENGNLNVPNNPIIPFIEGDGTGPDIWASAKEVIEASVEKAYNGEKKIDWLEVYAGQKAFDKTGEWLPQDTLDKINEYKIAIKGPLTTPIGGGIRSLNVALRQELDLFTCLRPVRYFEGVPSPVKRPEDVDMVIFRENTEDIYAGIEWQKGSDDVKKVIEFLKNEMGVSNIRFPETSGIGVKPVSEEGTKRLVRSAIEYALTEGRDSVTLVHKGNIMKFTEGAFKQWGYEVAEQEYGDKVFTWAEYDRLVESDGKDAANKVQEEALASGKILVKDAIADIFLQQILTRPKEFDVVATMNLNGDYISDALAAQVGGIGIAPGANINYDTGHAIFEATHGTAPKYAGLDKVNPSSVILSAVLMLEHLGWREAADLITVSMDKTIASKVVTYDFARLMDGATEVKCSEFGQELIKNMG</sequence>
<evidence type="ECO:0000256" key="9">
    <source>
        <dbReference type="ARBA" id="ARBA00022857"/>
    </source>
</evidence>
<keyword evidence="17" id="KW-1185">Reference proteome</keyword>
<keyword evidence="10" id="KW-0560">Oxidoreductase</keyword>
<dbReference type="PANTHER" id="PTHR43504">
    <property type="entry name" value="ISOCITRATE DEHYDROGENASE [NADP]"/>
    <property type="match status" value="1"/>
</dbReference>
<dbReference type="InterPro" id="IPR004439">
    <property type="entry name" value="Isocitrate_DH_NADP_dimer_prok"/>
</dbReference>
<comment type="similarity">
    <text evidence="1">Belongs to the isocitrate and isopropylmalate dehydrogenases family.</text>
</comment>
<dbReference type="Pfam" id="PF00180">
    <property type="entry name" value="Iso_dh"/>
    <property type="match status" value="1"/>
</dbReference>
<comment type="caution">
    <text evidence="16">The sequence shown here is derived from an EMBL/GenBank/DDBJ whole genome shotgun (WGS) entry which is preliminary data.</text>
</comment>
<evidence type="ECO:0000256" key="2">
    <source>
        <dbReference type="ARBA" id="ARBA00011738"/>
    </source>
</evidence>
<evidence type="ECO:0000256" key="7">
    <source>
        <dbReference type="ARBA" id="ARBA00022723"/>
    </source>
</evidence>
<evidence type="ECO:0000256" key="13">
    <source>
        <dbReference type="ARBA" id="ARBA00046127"/>
    </source>
</evidence>
<comment type="subunit">
    <text evidence="2">Homodimer.</text>
</comment>
<dbReference type="Proteomes" id="UP001595772">
    <property type="component" value="Unassembled WGS sequence"/>
</dbReference>
<dbReference type="PANTHER" id="PTHR43504:SF1">
    <property type="entry name" value="ISOCITRATE DEHYDROGENASE [NADP]"/>
    <property type="match status" value="1"/>
</dbReference>
<organism evidence="16 17">
    <name type="scientific">Oceanobacillus longus</name>
    <dbReference type="NCBI Taxonomy" id="930120"/>
    <lineage>
        <taxon>Bacteria</taxon>
        <taxon>Bacillati</taxon>
        <taxon>Bacillota</taxon>
        <taxon>Bacilli</taxon>
        <taxon>Bacillales</taxon>
        <taxon>Bacillaceae</taxon>
        <taxon>Oceanobacillus</taxon>
    </lineage>
</organism>
<dbReference type="EMBL" id="JBHSAO010000001">
    <property type="protein sequence ID" value="MFC4022563.1"/>
    <property type="molecule type" value="Genomic_DNA"/>
</dbReference>
<evidence type="ECO:0000256" key="3">
    <source>
        <dbReference type="ARBA" id="ARBA00013013"/>
    </source>
</evidence>
<dbReference type="RefSeq" id="WP_379495741.1">
    <property type="nucleotide sequence ID" value="NZ_JBHSAO010000001.1"/>
</dbReference>
<proteinExistence type="inferred from homology"/>
<evidence type="ECO:0000256" key="6">
    <source>
        <dbReference type="ARBA" id="ARBA00022532"/>
    </source>
</evidence>
<keyword evidence="8" id="KW-0460">Magnesium</keyword>
<evidence type="ECO:0000256" key="5">
    <source>
        <dbReference type="ARBA" id="ARBA00022435"/>
    </source>
</evidence>
<dbReference type="NCBIfam" id="NF005425">
    <property type="entry name" value="PRK07006.1"/>
    <property type="match status" value="1"/>
</dbReference>
<dbReference type="Gene3D" id="3.40.718.10">
    <property type="entry name" value="Isopropylmalate Dehydrogenase"/>
    <property type="match status" value="1"/>
</dbReference>